<protein>
    <submittedName>
        <fullName evidence="3">Flavodoxin domain-containing protein</fullName>
    </submittedName>
</protein>
<proteinExistence type="predicted"/>
<organism evidence="3 4">
    <name type="scientific">Streptosporangium fragile</name>
    <dbReference type="NCBI Taxonomy" id="46186"/>
    <lineage>
        <taxon>Bacteria</taxon>
        <taxon>Bacillati</taxon>
        <taxon>Actinomycetota</taxon>
        <taxon>Actinomycetes</taxon>
        <taxon>Streptosporangiales</taxon>
        <taxon>Streptosporangiaceae</taxon>
        <taxon>Streptosporangium</taxon>
    </lineage>
</organism>
<dbReference type="SUPFAM" id="SSF52218">
    <property type="entry name" value="Flavoproteins"/>
    <property type="match status" value="1"/>
</dbReference>
<dbReference type="EMBL" id="BAAAVI010000064">
    <property type="protein sequence ID" value="GAA2899229.1"/>
    <property type="molecule type" value="Genomic_DNA"/>
</dbReference>
<dbReference type="PANTHER" id="PTHR38030">
    <property type="entry name" value="PROTOPORPHYRINOGEN IX DEHYDROGENASE [MENAQUINONE]"/>
    <property type="match status" value="1"/>
</dbReference>
<feature type="domain" description="Flavodoxin-like" evidence="2">
    <location>
        <begin position="4"/>
        <end position="157"/>
    </location>
</feature>
<evidence type="ECO:0000259" key="2">
    <source>
        <dbReference type="PROSITE" id="PS50902"/>
    </source>
</evidence>
<name>A0ABP6IPG1_9ACTN</name>
<sequence length="187" mass="20238">MTRVLVVHGSERGSTAEIAGWIGDRLRRDGCDAEVRAAGSVGDVTPYDAVVLGGALYAGRWHRDARRFVRRHARALRDRPVWLFSSGPLDRSADDADLPPVAHVVRACAAVDAREHRTFGGRLARDARGFIASRVAESAAGDYRDPERIRAWADEIAAELAAMSPAQGPVAAQPRCWNPSDGSRSLS</sequence>
<comment type="caution">
    <text evidence="3">The sequence shown here is derived from an EMBL/GenBank/DDBJ whole genome shotgun (WGS) entry which is preliminary data.</text>
</comment>
<reference evidence="4" key="1">
    <citation type="journal article" date="2019" name="Int. J. Syst. Evol. Microbiol.">
        <title>The Global Catalogue of Microorganisms (GCM) 10K type strain sequencing project: providing services to taxonomists for standard genome sequencing and annotation.</title>
        <authorList>
            <consortium name="The Broad Institute Genomics Platform"/>
            <consortium name="The Broad Institute Genome Sequencing Center for Infectious Disease"/>
            <person name="Wu L."/>
            <person name="Ma J."/>
        </authorList>
    </citation>
    <scope>NUCLEOTIDE SEQUENCE [LARGE SCALE GENOMIC DNA]</scope>
    <source>
        <strain evidence="4">JCM 6242</strain>
    </source>
</reference>
<dbReference type="Pfam" id="PF12724">
    <property type="entry name" value="Flavodoxin_5"/>
    <property type="match status" value="1"/>
</dbReference>
<dbReference type="InterPro" id="IPR052200">
    <property type="entry name" value="Protoporphyrinogen_IX_DH"/>
</dbReference>
<evidence type="ECO:0000256" key="1">
    <source>
        <dbReference type="SAM" id="MobiDB-lite"/>
    </source>
</evidence>
<gene>
    <name evidence="3" type="ORF">GCM10010517_64750</name>
</gene>
<dbReference type="RefSeq" id="WP_344979478.1">
    <property type="nucleotide sequence ID" value="NZ_BAAAVI010000064.1"/>
</dbReference>
<dbReference type="Proteomes" id="UP001500831">
    <property type="component" value="Unassembled WGS sequence"/>
</dbReference>
<dbReference type="InterPro" id="IPR008254">
    <property type="entry name" value="Flavodoxin/NO_synth"/>
</dbReference>
<feature type="region of interest" description="Disordered" evidence="1">
    <location>
        <begin position="165"/>
        <end position="187"/>
    </location>
</feature>
<dbReference type="PANTHER" id="PTHR38030:SF2">
    <property type="entry name" value="PROTOPORPHYRINOGEN IX DEHYDROGENASE [QUINONE]"/>
    <property type="match status" value="1"/>
</dbReference>
<accession>A0ABP6IPG1</accession>
<evidence type="ECO:0000313" key="3">
    <source>
        <dbReference type="EMBL" id="GAA2899229.1"/>
    </source>
</evidence>
<dbReference type="InterPro" id="IPR026816">
    <property type="entry name" value="Flavodoxin_dom"/>
</dbReference>
<dbReference type="Gene3D" id="3.40.50.360">
    <property type="match status" value="1"/>
</dbReference>
<dbReference type="PROSITE" id="PS50902">
    <property type="entry name" value="FLAVODOXIN_LIKE"/>
    <property type="match status" value="1"/>
</dbReference>
<dbReference type="InterPro" id="IPR029039">
    <property type="entry name" value="Flavoprotein-like_sf"/>
</dbReference>
<keyword evidence="4" id="KW-1185">Reference proteome</keyword>
<evidence type="ECO:0000313" key="4">
    <source>
        <dbReference type="Proteomes" id="UP001500831"/>
    </source>
</evidence>